<protein>
    <submittedName>
        <fullName evidence="2">Uncharacterized protein</fullName>
    </submittedName>
</protein>
<reference evidence="2 3" key="1">
    <citation type="submission" date="2018-04" db="EMBL/GenBank/DDBJ databases">
        <title>Novel Campyloabacter and Helicobacter Species and Strains.</title>
        <authorList>
            <person name="Mannion A.J."/>
            <person name="Shen Z."/>
            <person name="Fox J.G."/>
        </authorList>
    </citation>
    <scope>NUCLEOTIDE SEQUENCE [LARGE SCALE GENOMIC DNA]</scope>
    <source>
        <strain evidence="2 3">MIT 97-5075</strain>
    </source>
</reference>
<proteinExistence type="predicted"/>
<evidence type="ECO:0000313" key="3">
    <source>
        <dbReference type="Proteomes" id="UP000256424"/>
    </source>
</evidence>
<dbReference type="AlphaFoldDB" id="A0A3D8J4V5"/>
<keyword evidence="3" id="KW-1185">Reference proteome</keyword>
<dbReference type="Proteomes" id="UP000256424">
    <property type="component" value="Unassembled WGS sequence"/>
</dbReference>
<evidence type="ECO:0000313" key="2">
    <source>
        <dbReference type="EMBL" id="RDU72498.1"/>
    </source>
</evidence>
<dbReference type="EMBL" id="NXLW01000006">
    <property type="protein sequence ID" value="RDU72498.1"/>
    <property type="molecule type" value="Genomic_DNA"/>
</dbReference>
<organism evidence="2 3">
    <name type="scientific">Helicobacter aurati</name>
    <dbReference type="NCBI Taxonomy" id="137778"/>
    <lineage>
        <taxon>Bacteria</taxon>
        <taxon>Pseudomonadati</taxon>
        <taxon>Campylobacterota</taxon>
        <taxon>Epsilonproteobacteria</taxon>
        <taxon>Campylobacterales</taxon>
        <taxon>Helicobacteraceae</taxon>
        <taxon>Helicobacter</taxon>
    </lineage>
</organism>
<name>A0A3D8J4V5_9HELI</name>
<sequence length="62" mass="7753">MQFFILINSYRYKNQEKRINTPNNKENPLRKSNKAEKKPDWQEHIRKANEHELDWCLRIYFS</sequence>
<gene>
    <name evidence="2" type="ORF">CQA66_04070</name>
</gene>
<feature type="region of interest" description="Disordered" evidence="1">
    <location>
        <begin position="16"/>
        <end position="41"/>
    </location>
</feature>
<feature type="compositionally biased region" description="Basic and acidic residues" evidence="1">
    <location>
        <begin position="27"/>
        <end position="41"/>
    </location>
</feature>
<evidence type="ECO:0000256" key="1">
    <source>
        <dbReference type="SAM" id="MobiDB-lite"/>
    </source>
</evidence>
<comment type="caution">
    <text evidence="2">The sequence shown here is derived from an EMBL/GenBank/DDBJ whole genome shotgun (WGS) entry which is preliminary data.</text>
</comment>
<accession>A0A3D8J4V5</accession>